<protein>
    <submittedName>
        <fullName evidence="2">Transposase</fullName>
    </submittedName>
</protein>
<comment type="caution">
    <text evidence="2">The sequence shown here is derived from an EMBL/GenBank/DDBJ whole genome shotgun (WGS) entry which is preliminary data.</text>
</comment>
<sequence>MTVQRLVNANGRVMVAGQYMRVGALHSGKVVNVIVEDTHFRIVHEGEELAVHPSTSDKPITRVKAWPSRQSREPRQASPEDKASSIS</sequence>
<evidence type="ECO:0000313" key="2">
    <source>
        <dbReference type="EMBL" id="CAG6397600.1"/>
    </source>
</evidence>
<evidence type="ECO:0000313" key="3">
    <source>
        <dbReference type="Proteomes" id="UP001152519"/>
    </source>
</evidence>
<dbReference type="AlphaFoldDB" id="A0A9W4GUT0"/>
<gene>
    <name evidence="2" type="ORF">SCOCK_580026</name>
</gene>
<feature type="region of interest" description="Disordered" evidence="1">
    <location>
        <begin position="50"/>
        <end position="87"/>
    </location>
</feature>
<dbReference type="RefSeq" id="WP_251497959.1">
    <property type="nucleotide sequence ID" value="NZ_CAJSLV010000090.1"/>
</dbReference>
<name>A0A9W4GUT0_9ACTN</name>
<keyword evidence="3" id="KW-1185">Reference proteome</keyword>
<dbReference type="EMBL" id="CAJSLV010000090">
    <property type="protein sequence ID" value="CAG6397600.1"/>
    <property type="molecule type" value="Genomic_DNA"/>
</dbReference>
<proteinExistence type="predicted"/>
<accession>A0A9W4GUT0</accession>
<dbReference type="Proteomes" id="UP001152519">
    <property type="component" value="Unassembled WGS sequence"/>
</dbReference>
<evidence type="ECO:0000256" key="1">
    <source>
        <dbReference type="SAM" id="MobiDB-lite"/>
    </source>
</evidence>
<reference evidence="2" key="1">
    <citation type="submission" date="2021-05" db="EMBL/GenBank/DDBJ databases">
        <authorList>
            <person name="Arsene-Ploetze F."/>
        </authorList>
    </citation>
    <scope>NUCLEOTIDE SEQUENCE</scope>
    <source>
        <strain evidence="2">DSM 42138</strain>
    </source>
</reference>
<feature type="compositionally biased region" description="Basic and acidic residues" evidence="1">
    <location>
        <begin position="70"/>
        <end position="87"/>
    </location>
</feature>
<organism evidence="2 3">
    <name type="scientific">Actinacidiphila cocklensis</name>
    <dbReference type="NCBI Taxonomy" id="887465"/>
    <lineage>
        <taxon>Bacteria</taxon>
        <taxon>Bacillati</taxon>
        <taxon>Actinomycetota</taxon>
        <taxon>Actinomycetes</taxon>
        <taxon>Kitasatosporales</taxon>
        <taxon>Streptomycetaceae</taxon>
        <taxon>Actinacidiphila</taxon>
    </lineage>
</organism>